<organism evidence="2 3">
    <name type="scientific">Streptomyces maoxianensis</name>
    <dbReference type="NCBI Taxonomy" id="1459942"/>
    <lineage>
        <taxon>Bacteria</taxon>
        <taxon>Bacillati</taxon>
        <taxon>Actinomycetota</taxon>
        <taxon>Actinomycetes</taxon>
        <taxon>Kitasatosporales</taxon>
        <taxon>Streptomycetaceae</taxon>
        <taxon>Streptomyces</taxon>
    </lineage>
</organism>
<keyword evidence="3" id="KW-1185">Reference proteome</keyword>
<protein>
    <recommendedName>
        <fullName evidence="4">Lipoprotein</fullName>
    </recommendedName>
</protein>
<evidence type="ECO:0000313" key="3">
    <source>
        <dbReference type="Proteomes" id="UP001595993"/>
    </source>
</evidence>
<reference evidence="3" key="1">
    <citation type="journal article" date="2019" name="Int. J. Syst. Evol. Microbiol.">
        <title>The Global Catalogue of Microorganisms (GCM) 10K type strain sequencing project: providing services to taxonomists for standard genome sequencing and annotation.</title>
        <authorList>
            <consortium name="The Broad Institute Genomics Platform"/>
            <consortium name="The Broad Institute Genome Sequencing Center for Infectious Disease"/>
            <person name="Wu L."/>
            <person name="Ma J."/>
        </authorList>
    </citation>
    <scope>NUCLEOTIDE SEQUENCE [LARGE SCALE GENOMIC DNA]</scope>
    <source>
        <strain evidence="3">CGMCC 4.7139</strain>
    </source>
</reference>
<comment type="caution">
    <text evidence="2">The sequence shown here is derived from an EMBL/GenBank/DDBJ whole genome shotgun (WGS) entry which is preliminary data.</text>
</comment>
<gene>
    <name evidence="2" type="ORF">ACFO9E_10195</name>
</gene>
<dbReference type="Proteomes" id="UP001595993">
    <property type="component" value="Unassembled WGS sequence"/>
</dbReference>
<proteinExistence type="predicted"/>
<name>A0ABV9G3R1_9ACTN</name>
<sequence length="246" mass="25499">MHVSLRHGAIAGLAISSLLLISACDGGSDSAKASGSKTKNAPPAPPTHISSKQAEQALVTGAELAEGWQREPDTIIDKKAAGAEEESLKGVRKACAPLAEILNSGRPDADHKATAQAVFYKKGEETNLAQDVSGYTPAQAVGLMSGLRTAIKECGSFDGTMSGKKAKVKVTTLEVPKYGDESVGYAISITSDDMVMDFDMATVRSVGGLTTLRNNYSDTGDRAKGAFNEGLAHAAEKLKAATAKTA</sequence>
<evidence type="ECO:0000313" key="2">
    <source>
        <dbReference type="EMBL" id="MFC4608188.1"/>
    </source>
</evidence>
<feature type="region of interest" description="Disordered" evidence="1">
    <location>
        <begin position="30"/>
        <end position="54"/>
    </location>
</feature>
<dbReference type="EMBL" id="JBHSFE010000008">
    <property type="protein sequence ID" value="MFC4608188.1"/>
    <property type="molecule type" value="Genomic_DNA"/>
</dbReference>
<evidence type="ECO:0000256" key="1">
    <source>
        <dbReference type="SAM" id="MobiDB-lite"/>
    </source>
</evidence>
<evidence type="ECO:0008006" key="4">
    <source>
        <dbReference type="Google" id="ProtNLM"/>
    </source>
</evidence>
<dbReference type="PROSITE" id="PS51257">
    <property type="entry name" value="PROKAR_LIPOPROTEIN"/>
    <property type="match status" value="1"/>
</dbReference>
<accession>A0ABV9G3R1</accession>
<dbReference type="RefSeq" id="WP_381193449.1">
    <property type="nucleotide sequence ID" value="NZ_JBHSFE010000008.1"/>
</dbReference>